<feature type="chain" id="PRO_5012058560" evidence="1">
    <location>
        <begin position="22"/>
        <end position="265"/>
    </location>
</feature>
<dbReference type="AlphaFoldDB" id="A0A221K894"/>
<proteinExistence type="predicted"/>
<keyword evidence="2" id="KW-0614">Plasmid</keyword>
<dbReference type="RefSeq" id="WP_089423097.1">
    <property type="nucleotide sequence ID" value="NZ_CP022418.1"/>
</dbReference>
<sequence length="265" mass="28459">MFRKLFLVILLSIVATAQAHAQSGSEACPTAPRDLLAGLDGTWSVQQGAGVMIVPVMGAMPLPPHEPLRLTMAYDPETGTSQLTGNGPDEQLIMFPTHESLVPQIQELVSEADKEGLLNTGEDCDWYALPLMVGTKTYSLDAPASPYGTTVIALALPDELSKSMPVRRSTMVCFTSREKQAIGDFISDNATADYVVNTIIPAMEKAGKLYVMDDFIPCTLPGTGDMTMTLLVKFQSPNSGTGMLIFEVNQNGTRAIAKAPVTMSR</sequence>
<gene>
    <name evidence="2" type="ORF">SULPSESMR1_04360</name>
</gene>
<organism evidence="2 3">
    <name type="scientific">Pseudosulfitobacter pseudonitzschiae</name>
    <dbReference type="NCBI Taxonomy" id="1402135"/>
    <lineage>
        <taxon>Bacteria</taxon>
        <taxon>Pseudomonadati</taxon>
        <taxon>Pseudomonadota</taxon>
        <taxon>Alphaproteobacteria</taxon>
        <taxon>Rhodobacterales</taxon>
        <taxon>Roseobacteraceae</taxon>
        <taxon>Pseudosulfitobacter</taxon>
    </lineage>
</organism>
<accession>A0A221K894</accession>
<feature type="signal peptide" evidence="1">
    <location>
        <begin position="1"/>
        <end position="21"/>
    </location>
</feature>
<keyword evidence="3" id="KW-1185">Reference proteome</keyword>
<evidence type="ECO:0000256" key="1">
    <source>
        <dbReference type="SAM" id="SignalP"/>
    </source>
</evidence>
<protein>
    <submittedName>
        <fullName evidence="2">Uncharacterized protein</fullName>
    </submittedName>
</protein>
<reference evidence="2 3" key="1">
    <citation type="submission" date="2017-07" db="EMBL/GenBank/DDBJ databases">
        <title>Genome Sequence of Sulfitobacter pseudonitzschiae Strain SMR1 Isolated from a culture of the Diatom Skeletonema marinoi.</title>
        <authorList>
            <person name="Topel M."/>
            <person name="Pinder M.I.M."/>
            <person name="Johansson O.N."/>
            <person name="Kourtchenko O."/>
            <person name="Godhe A."/>
            <person name="Clarke A.K."/>
        </authorList>
    </citation>
    <scope>NUCLEOTIDE SEQUENCE [LARGE SCALE GENOMIC DNA]</scope>
    <source>
        <strain evidence="2 3">SMR1</strain>
        <plasmid evidence="2 3">pSMR1-3</plasmid>
    </source>
</reference>
<keyword evidence="1" id="KW-0732">Signal</keyword>
<dbReference type="Proteomes" id="UP000199754">
    <property type="component" value="Plasmid pSMR1-3"/>
</dbReference>
<evidence type="ECO:0000313" key="2">
    <source>
        <dbReference type="EMBL" id="ASM75083.1"/>
    </source>
</evidence>
<name>A0A221K894_9RHOB</name>
<evidence type="ECO:0000313" key="3">
    <source>
        <dbReference type="Proteomes" id="UP000199754"/>
    </source>
</evidence>
<geneLocation type="plasmid" evidence="2 3">
    <name>pSMR1-3</name>
</geneLocation>
<dbReference type="OrthoDB" id="7889095at2"/>
<dbReference type="KEGG" id="spse:SULPSESMR1_04360"/>
<dbReference type="EMBL" id="CP022418">
    <property type="protein sequence ID" value="ASM75083.1"/>
    <property type="molecule type" value="Genomic_DNA"/>
</dbReference>